<evidence type="ECO:0008006" key="3">
    <source>
        <dbReference type="Google" id="ProtNLM"/>
    </source>
</evidence>
<dbReference type="AlphaFoldDB" id="A0AAN6PA64"/>
<dbReference type="Gene3D" id="1.10.510.10">
    <property type="entry name" value="Transferase(Phosphotransferase) domain 1"/>
    <property type="match status" value="1"/>
</dbReference>
<protein>
    <recommendedName>
        <fullName evidence="3">Protein kinase domain-containing protein</fullName>
    </recommendedName>
</protein>
<dbReference type="EMBL" id="MU854627">
    <property type="protein sequence ID" value="KAK4032282.1"/>
    <property type="molecule type" value="Genomic_DNA"/>
</dbReference>
<gene>
    <name evidence="1" type="ORF">C8A01DRAFT_50889</name>
</gene>
<dbReference type="SUPFAM" id="SSF56112">
    <property type="entry name" value="Protein kinase-like (PK-like)"/>
    <property type="match status" value="1"/>
</dbReference>
<name>A0AAN6PA64_9PEZI</name>
<comment type="caution">
    <text evidence="1">The sequence shown here is derived from an EMBL/GenBank/DDBJ whole genome shotgun (WGS) entry which is preliminary data.</text>
</comment>
<dbReference type="InterPro" id="IPR011009">
    <property type="entry name" value="Kinase-like_dom_sf"/>
</dbReference>
<dbReference type="Proteomes" id="UP001303115">
    <property type="component" value="Unassembled WGS sequence"/>
</dbReference>
<evidence type="ECO:0000313" key="1">
    <source>
        <dbReference type="EMBL" id="KAK4032282.1"/>
    </source>
</evidence>
<reference evidence="2" key="1">
    <citation type="journal article" date="2023" name="Mol. Phylogenet. Evol.">
        <title>Genome-scale phylogeny and comparative genomics of the fungal order Sordariales.</title>
        <authorList>
            <person name="Hensen N."/>
            <person name="Bonometti L."/>
            <person name="Westerberg I."/>
            <person name="Brannstrom I.O."/>
            <person name="Guillou S."/>
            <person name="Cros-Aarteil S."/>
            <person name="Calhoun S."/>
            <person name="Haridas S."/>
            <person name="Kuo A."/>
            <person name="Mondo S."/>
            <person name="Pangilinan J."/>
            <person name="Riley R."/>
            <person name="LaButti K."/>
            <person name="Andreopoulos B."/>
            <person name="Lipzen A."/>
            <person name="Chen C."/>
            <person name="Yan M."/>
            <person name="Daum C."/>
            <person name="Ng V."/>
            <person name="Clum A."/>
            <person name="Steindorff A."/>
            <person name="Ohm R.A."/>
            <person name="Martin F."/>
            <person name="Silar P."/>
            <person name="Natvig D.O."/>
            <person name="Lalanne C."/>
            <person name="Gautier V."/>
            <person name="Ament-Velasquez S.L."/>
            <person name="Kruys A."/>
            <person name="Hutchinson M.I."/>
            <person name="Powell A.J."/>
            <person name="Barry K."/>
            <person name="Miller A.N."/>
            <person name="Grigoriev I.V."/>
            <person name="Debuchy R."/>
            <person name="Gladieux P."/>
            <person name="Hiltunen Thoren M."/>
            <person name="Johannesson H."/>
        </authorList>
    </citation>
    <scope>NUCLEOTIDE SEQUENCE [LARGE SCALE GENOMIC DNA]</scope>
    <source>
        <strain evidence="2">CBS 284.82</strain>
    </source>
</reference>
<evidence type="ECO:0000313" key="2">
    <source>
        <dbReference type="Proteomes" id="UP001303115"/>
    </source>
</evidence>
<proteinExistence type="predicted"/>
<sequence length="314" mass="36413">MHKVLSHFVAQLRRVDKLNRHGVLVASRDSGKDRPMGYEATVVLGLMGGEFWYGDERWLRVKVSLAPVSSLSEARVQGRQPCSRCTLEDNVSRPFKLKWCKQLMQLVDDLNLRYGIAHQDIVPRNLLVEEATDNLLLFDFDWSAQIGHNRGYSFVPYCTANIVDRDIRDDVRAVIFTIYEMITRDFHFREQDWRELDVSMIQDIEWVPHPDVTLDHPVAEYRAVLDAWVKTRQEGKKITIYTDAPEYIDWPVLEKPVIESTTDAGVVTKEQRYPVDRREALARGEQIVEWQRPMQSTLKGDYHLLATGKLAESI</sequence>
<accession>A0AAN6PA64</accession>
<organism evidence="1 2">
    <name type="scientific">Parachaetomium inaequale</name>
    <dbReference type="NCBI Taxonomy" id="2588326"/>
    <lineage>
        <taxon>Eukaryota</taxon>
        <taxon>Fungi</taxon>
        <taxon>Dikarya</taxon>
        <taxon>Ascomycota</taxon>
        <taxon>Pezizomycotina</taxon>
        <taxon>Sordariomycetes</taxon>
        <taxon>Sordariomycetidae</taxon>
        <taxon>Sordariales</taxon>
        <taxon>Chaetomiaceae</taxon>
        <taxon>Parachaetomium</taxon>
    </lineage>
</organism>
<keyword evidence="2" id="KW-1185">Reference proteome</keyword>